<dbReference type="InterPro" id="IPR050182">
    <property type="entry name" value="Cytochrome_P450_fam2"/>
</dbReference>
<gene>
    <name evidence="11" type="ORF">TCAL_12682</name>
</gene>
<comment type="similarity">
    <text evidence="2 9">Belongs to the cytochrome P450 family.</text>
</comment>
<dbReference type="EMBL" id="VCGU01000005">
    <property type="protein sequence ID" value="TRY75038.1"/>
    <property type="molecule type" value="Genomic_DNA"/>
</dbReference>
<dbReference type="Proteomes" id="UP000318571">
    <property type="component" value="Chromosome 2"/>
</dbReference>
<dbReference type="GO" id="GO:0016712">
    <property type="term" value="F:oxidoreductase activity, acting on paired donors, with incorporation or reduction of molecular oxygen, reduced flavin or flavoprotein as one donor, and incorporation of one atom of oxygen"/>
    <property type="evidence" value="ECO:0007669"/>
    <property type="project" value="TreeGrafter"/>
</dbReference>
<dbReference type="GO" id="GO:0020037">
    <property type="term" value="F:heme binding"/>
    <property type="evidence" value="ECO:0007669"/>
    <property type="project" value="InterPro"/>
</dbReference>
<proteinExistence type="inferred from homology"/>
<evidence type="ECO:0000256" key="6">
    <source>
        <dbReference type="ARBA" id="ARBA00023004"/>
    </source>
</evidence>
<dbReference type="GO" id="GO:0006082">
    <property type="term" value="P:organic acid metabolic process"/>
    <property type="evidence" value="ECO:0007669"/>
    <property type="project" value="TreeGrafter"/>
</dbReference>
<organism evidence="11 12">
    <name type="scientific">Tigriopus californicus</name>
    <name type="common">Marine copepod</name>
    <dbReference type="NCBI Taxonomy" id="6832"/>
    <lineage>
        <taxon>Eukaryota</taxon>
        <taxon>Metazoa</taxon>
        <taxon>Ecdysozoa</taxon>
        <taxon>Arthropoda</taxon>
        <taxon>Crustacea</taxon>
        <taxon>Multicrustacea</taxon>
        <taxon>Hexanauplia</taxon>
        <taxon>Copepoda</taxon>
        <taxon>Harpacticoida</taxon>
        <taxon>Harpacticidae</taxon>
        <taxon>Tigriopus</taxon>
    </lineage>
</organism>
<evidence type="ECO:0000256" key="7">
    <source>
        <dbReference type="ARBA" id="ARBA00023033"/>
    </source>
</evidence>
<accession>A0A553PBH3</accession>
<keyword evidence="10" id="KW-0732">Signal</keyword>
<evidence type="ECO:0000256" key="4">
    <source>
        <dbReference type="ARBA" id="ARBA00022723"/>
    </source>
</evidence>
<evidence type="ECO:0000256" key="10">
    <source>
        <dbReference type="SAM" id="SignalP"/>
    </source>
</evidence>
<keyword evidence="4 8" id="KW-0479">Metal-binding</keyword>
<keyword evidence="12" id="KW-1185">Reference proteome</keyword>
<keyword evidence="5 9" id="KW-0560">Oxidoreductase</keyword>
<evidence type="ECO:0000313" key="12">
    <source>
        <dbReference type="Proteomes" id="UP000318571"/>
    </source>
</evidence>
<keyword evidence="3 8" id="KW-0349">Heme</keyword>
<dbReference type="Pfam" id="PF00067">
    <property type="entry name" value="p450"/>
    <property type="match status" value="1"/>
</dbReference>
<evidence type="ECO:0008006" key="13">
    <source>
        <dbReference type="Google" id="ProtNLM"/>
    </source>
</evidence>
<dbReference type="SUPFAM" id="SSF48264">
    <property type="entry name" value="Cytochrome P450"/>
    <property type="match status" value="2"/>
</dbReference>
<evidence type="ECO:0000256" key="5">
    <source>
        <dbReference type="ARBA" id="ARBA00023002"/>
    </source>
</evidence>
<dbReference type="OMA" id="NINAFFM"/>
<dbReference type="STRING" id="6832.A0A553PBH3"/>
<comment type="caution">
    <text evidence="11">The sequence shown here is derived from an EMBL/GenBank/DDBJ whole genome shotgun (WGS) entry which is preliminary data.</text>
</comment>
<reference evidence="11 12" key="1">
    <citation type="journal article" date="2018" name="Nat. Ecol. Evol.">
        <title>Genomic signatures of mitonuclear coevolution across populations of Tigriopus californicus.</title>
        <authorList>
            <person name="Barreto F.S."/>
            <person name="Watson E.T."/>
            <person name="Lima T.G."/>
            <person name="Willett C.S."/>
            <person name="Edmands S."/>
            <person name="Li W."/>
            <person name="Burton R.S."/>
        </authorList>
    </citation>
    <scope>NUCLEOTIDE SEQUENCE [LARGE SCALE GENOMIC DNA]</scope>
    <source>
        <strain evidence="11 12">San Diego</strain>
    </source>
</reference>
<evidence type="ECO:0000256" key="2">
    <source>
        <dbReference type="ARBA" id="ARBA00010617"/>
    </source>
</evidence>
<evidence type="ECO:0000313" key="11">
    <source>
        <dbReference type="EMBL" id="TRY75038.1"/>
    </source>
</evidence>
<feature type="signal peptide" evidence="10">
    <location>
        <begin position="1"/>
        <end position="22"/>
    </location>
</feature>
<dbReference type="InterPro" id="IPR017972">
    <property type="entry name" value="Cyt_P450_CS"/>
</dbReference>
<dbReference type="Gene3D" id="1.10.630.10">
    <property type="entry name" value="Cytochrome P450"/>
    <property type="match status" value="2"/>
</dbReference>
<feature type="binding site" description="axial binding residue" evidence="8">
    <location>
        <position position="441"/>
    </location>
    <ligand>
        <name>heme</name>
        <dbReference type="ChEBI" id="CHEBI:30413"/>
    </ligand>
    <ligandPart>
        <name>Fe</name>
        <dbReference type="ChEBI" id="CHEBI:18248"/>
    </ligandPart>
</feature>
<dbReference type="PRINTS" id="PR00385">
    <property type="entry name" value="P450"/>
</dbReference>
<comment type="cofactor">
    <cofactor evidence="1 8">
        <name>heme</name>
        <dbReference type="ChEBI" id="CHEBI:30413"/>
    </cofactor>
</comment>
<evidence type="ECO:0000256" key="9">
    <source>
        <dbReference type="RuleBase" id="RU000461"/>
    </source>
</evidence>
<dbReference type="GO" id="GO:0005737">
    <property type="term" value="C:cytoplasm"/>
    <property type="evidence" value="ECO:0007669"/>
    <property type="project" value="TreeGrafter"/>
</dbReference>
<evidence type="ECO:0000256" key="3">
    <source>
        <dbReference type="ARBA" id="ARBA00022617"/>
    </source>
</evidence>
<dbReference type="GO" id="GO:0006805">
    <property type="term" value="P:xenobiotic metabolic process"/>
    <property type="evidence" value="ECO:0007669"/>
    <property type="project" value="TreeGrafter"/>
</dbReference>
<dbReference type="InterPro" id="IPR002401">
    <property type="entry name" value="Cyt_P450_E_grp-I"/>
</dbReference>
<dbReference type="PROSITE" id="PS00086">
    <property type="entry name" value="CYTOCHROME_P450"/>
    <property type="match status" value="1"/>
</dbReference>
<keyword evidence="6 8" id="KW-0408">Iron</keyword>
<dbReference type="GO" id="GO:0005506">
    <property type="term" value="F:iron ion binding"/>
    <property type="evidence" value="ECO:0007669"/>
    <property type="project" value="InterPro"/>
</dbReference>
<keyword evidence="7 9" id="KW-0503">Monooxygenase</keyword>
<dbReference type="PRINTS" id="PR00463">
    <property type="entry name" value="EP450I"/>
</dbReference>
<evidence type="ECO:0000256" key="8">
    <source>
        <dbReference type="PIRSR" id="PIRSR602401-1"/>
    </source>
</evidence>
<sequence>MLWLFLLTLGVVIICIRHLLESWNFPPGPPRYPIIGSLLSIEKYGSHLILQATKLIPQFPKMVGFFAGQMRVVIINDFDLAKKMAFSDTFSGRLIGMYTETMRGYNRNIGVISTQEFGFGNKGMWSIIADEAGIIVTDLKTQWDGQDLMVNQTFNISVLNILFKIVSGKRYRPDDPEMKELMRVLALVFKSAYIEEVFPILQYTKFTRELYGHSQKQLLTQTFKSMFEQVIQEHEQKLHTKESPEDFIDVYLQAKEGNDLFTKEDLIGICMDFFEAGGETVGSTLSWVFLYMSLNPEVQEKCRKEILQSLGVREPTMDYRGSVPYTEATIMEIQRCSSVAPSGLEHKALEDTELDGYTIKKDTLLFYNINAFFMDRDYWGDPEEWLPVDTLLFYNINAFFMDRDYWGDPEEFRPERFLNDDGSKTLKIERFIPFGFGKRVCMGESLAKAELFIFTIMILQNLRIKISANHAKPDPGQYEAGITRSPLPFHVTLEAI</sequence>
<dbReference type="PANTHER" id="PTHR24300">
    <property type="entry name" value="CYTOCHROME P450 508A4-RELATED"/>
    <property type="match status" value="1"/>
</dbReference>
<evidence type="ECO:0000256" key="1">
    <source>
        <dbReference type="ARBA" id="ARBA00001971"/>
    </source>
</evidence>
<dbReference type="AlphaFoldDB" id="A0A553PBH3"/>
<protein>
    <recommendedName>
        <fullName evidence="13">Cytochrome P450</fullName>
    </recommendedName>
</protein>
<feature type="chain" id="PRO_5021732144" description="Cytochrome P450" evidence="10">
    <location>
        <begin position="23"/>
        <end position="496"/>
    </location>
</feature>
<name>A0A553PBH3_TIGCA</name>
<dbReference type="PANTHER" id="PTHR24300:SF376">
    <property type="entry name" value="CYTOCHROME P450 15A1"/>
    <property type="match status" value="1"/>
</dbReference>
<dbReference type="InterPro" id="IPR001128">
    <property type="entry name" value="Cyt_P450"/>
</dbReference>
<dbReference type="GO" id="GO:0008395">
    <property type="term" value="F:steroid hydroxylase activity"/>
    <property type="evidence" value="ECO:0007669"/>
    <property type="project" value="TreeGrafter"/>
</dbReference>
<dbReference type="InterPro" id="IPR036396">
    <property type="entry name" value="Cyt_P450_sf"/>
</dbReference>